<evidence type="ECO:0000256" key="1">
    <source>
        <dbReference type="SAM" id="MobiDB-lite"/>
    </source>
</evidence>
<comment type="caution">
    <text evidence="2">The sequence shown here is derived from an EMBL/GenBank/DDBJ whole genome shotgun (WGS) entry which is preliminary data.</text>
</comment>
<dbReference type="OrthoDB" id="3379at2759"/>
<name>A0A7J7IME9_9RHOD</name>
<sequence>LAAFADCAGTWRGALQPEPSGGAQEVASPSGDRMQTSLQTEADARPPPHAQRNARRQPRQERPQQPRAEIDSPGRNQADGDEEPIFDETAARAAEILELMEGLRAFRQRIVDDAQKMAKEIKTPKEQVDACLANHPDICKIDASIRKLETELKAISDSE</sequence>
<keyword evidence="3" id="KW-1185">Reference proteome</keyword>
<evidence type="ECO:0000313" key="3">
    <source>
        <dbReference type="Proteomes" id="UP000530660"/>
    </source>
</evidence>
<reference evidence="2 3" key="1">
    <citation type="journal article" date="2020" name="J. Phycol.">
        <title>Comparative genome analysis reveals Cyanidiococcus gen. nov., a new extremophilic red algal genus sister to Cyanidioschyzon (Cyanidioschyzonaceae, Rhodophyta).</title>
        <authorList>
            <person name="Liu S.-L."/>
            <person name="Chiang Y.-R."/>
            <person name="Yoon H.S."/>
            <person name="Fu H.-Y."/>
        </authorList>
    </citation>
    <scope>NUCLEOTIDE SEQUENCE [LARGE SCALE GENOMIC DNA]</scope>
    <source>
        <strain evidence="2 3">THAL066</strain>
    </source>
</reference>
<dbReference type="EMBL" id="VWRR01000004">
    <property type="protein sequence ID" value="KAF6004286.1"/>
    <property type="molecule type" value="Genomic_DNA"/>
</dbReference>
<proteinExistence type="predicted"/>
<accession>A0A7J7IME9</accession>
<feature type="compositionally biased region" description="Basic and acidic residues" evidence="1">
    <location>
        <begin position="58"/>
        <end position="72"/>
    </location>
</feature>
<feature type="region of interest" description="Disordered" evidence="1">
    <location>
        <begin position="1"/>
        <end position="89"/>
    </location>
</feature>
<feature type="non-terminal residue" evidence="2">
    <location>
        <position position="1"/>
    </location>
</feature>
<organism evidence="2 3">
    <name type="scientific">Cyanidiococcus yangmingshanensis</name>
    <dbReference type="NCBI Taxonomy" id="2690220"/>
    <lineage>
        <taxon>Eukaryota</taxon>
        <taxon>Rhodophyta</taxon>
        <taxon>Bangiophyceae</taxon>
        <taxon>Cyanidiales</taxon>
        <taxon>Cyanidiaceae</taxon>
        <taxon>Cyanidiococcus</taxon>
    </lineage>
</organism>
<gene>
    <name evidence="2" type="ORF">F1559_004716</name>
</gene>
<protein>
    <submittedName>
        <fullName evidence="2">Uncharacterized protein</fullName>
    </submittedName>
</protein>
<dbReference type="AlphaFoldDB" id="A0A7J7IME9"/>
<evidence type="ECO:0000313" key="2">
    <source>
        <dbReference type="EMBL" id="KAF6004286.1"/>
    </source>
</evidence>
<dbReference type="Proteomes" id="UP000530660">
    <property type="component" value="Unassembled WGS sequence"/>
</dbReference>